<dbReference type="Proteomes" id="UP000214646">
    <property type="component" value="Unassembled WGS sequence"/>
</dbReference>
<gene>
    <name evidence="2" type="ORF">FRUB_03144</name>
</gene>
<reference evidence="3" key="1">
    <citation type="submission" date="2017-06" db="EMBL/GenBank/DDBJ databases">
        <title>Genome analysis of Fimbriiglobus ruber SP5, the first member of the order Planctomycetales with confirmed chitinolytic capability.</title>
        <authorList>
            <person name="Ravin N.V."/>
            <person name="Rakitin A.L."/>
            <person name="Ivanova A.A."/>
            <person name="Beletsky A.V."/>
            <person name="Kulichevskaya I.S."/>
            <person name="Mardanov A.V."/>
            <person name="Dedysh S.N."/>
        </authorList>
    </citation>
    <scope>NUCLEOTIDE SEQUENCE [LARGE SCALE GENOMIC DNA]</scope>
    <source>
        <strain evidence="3">SP5</strain>
    </source>
</reference>
<dbReference type="AlphaFoldDB" id="A0A225E4D1"/>
<feature type="region of interest" description="Disordered" evidence="1">
    <location>
        <begin position="1"/>
        <end position="22"/>
    </location>
</feature>
<keyword evidence="3" id="KW-1185">Reference proteome</keyword>
<proteinExistence type="predicted"/>
<organism evidence="2 3">
    <name type="scientific">Fimbriiglobus ruber</name>
    <dbReference type="NCBI Taxonomy" id="1908690"/>
    <lineage>
        <taxon>Bacteria</taxon>
        <taxon>Pseudomonadati</taxon>
        <taxon>Planctomycetota</taxon>
        <taxon>Planctomycetia</taxon>
        <taxon>Gemmatales</taxon>
        <taxon>Gemmataceae</taxon>
        <taxon>Fimbriiglobus</taxon>
    </lineage>
</organism>
<sequence>MCSEAVKHQADDTAATNRNQTASIKRVRAVGDMVKSSVPG</sequence>
<protein>
    <submittedName>
        <fullName evidence="2">Uncharacterized protein</fullName>
    </submittedName>
</protein>
<evidence type="ECO:0000256" key="1">
    <source>
        <dbReference type="SAM" id="MobiDB-lite"/>
    </source>
</evidence>
<dbReference type="EMBL" id="NIDE01000004">
    <property type="protein sequence ID" value="OWK43545.1"/>
    <property type="molecule type" value="Genomic_DNA"/>
</dbReference>
<evidence type="ECO:0000313" key="3">
    <source>
        <dbReference type="Proteomes" id="UP000214646"/>
    </source>
</evidence>
<name>A0A225E4D1_9BACT</name>
<accession>A0A225E4D1</accession>
<evidence type="ECO:0000313" key="2">
    <source>
        <dbReference type="EMBL" id="OWK43545.1"/>
    </source>
</evidence>
<feature type="compositionally biased region" description="Basic and acidic residues" evidence="1">
    <location>
        <begin position="1"/>
        <end position="11"/>
    </location>
</feature>
<comment type="caution">
    <text evidence="2">The sequence shown here is derived from an EMBL/GenBank/DDBJ whole genome shotgun (WGS) entry which is preliminary data.</text>
</comment>